<accession>A0A1V1PGZ2</accession>
<comment type="caution">
    <text evidence="1">The sequence shown here is derived from an EMBL/GenBank/DDBJ whole genome shotgun (WGS) entry which is preliminary data.</text>
</comment>
<sequence>MTANTILQPNTDTISRYIGYHFNQGVKKAAQYITFNQVWKLFHRNDLIKSRLIHGNKANKEIQVAKDALGDIDQLISSLTQPPKIIFDWDTSEPIFHNSLSLDLAFDVIDLGGGIGDISYKINSKSVNLFNMNTQPANNKVRIAGKLMLIDGKNVIQIKANNKMNTILSKEALITVIVDQYLNQSSLNNTKREFRSSVRSIEKSITNRKRPPKLLFYDNISTPFKQKSTSFVINYVIENNGGGIGNTVYKVNGRHVEKFSARRKKFSKKKFVPKHRRRLRKKSKINENDSASKREVVAQDNSNNMISEEIHLTLNPGRNIIEVAVENHDKSATSEKKQLLLMLTVAKTYHQHYIFFQLGFQNIKPPLWN</sequence>
<evidence type="ECO:0000313" key="1">
    <source>
        <dbReference type="EMBL" id="ETR73955.1"/>
    </source>
</evidence>
<proteinExistence type="predicted"/>
<protein>
    <submittedName>
        <fullName evidence="1">Uncharacterized protein</fullName>
    </submittedName>
</protein>
<reference evidence="2" key="1">
    <citation type="submission" date="2012-11" db="EMBL/GenBank/DDBJ databases">
        <authorList>
            <person name="Lucero-Rivera Y.E."/>
            <person name="Tovar-Ramirez D."/>
        </authorList>
    </citation>
    <scope>NUCLEOTIDE SEQUENCE [LARGE SCALE GENOMIC DNA]</scope>
    <source>
        <strain evidence="2">Araruama</strain>
    </source>
</reference>
<gene>
    <name evidence="1" type="ORF">OMM_00571</name>
</gene>
<dbReference type="Proteomes" id="UP000189670">
    <property type="component" value="Unassembled WGS sequence"/>
</dbReference>
<organism evidence="1 2">
    <name type="scientific">Candidatus Magnetoglobus multicellularis str. Araruama</name>
    <dbReference type="NCBI Taxonomy" id="890399"/>
    <lineage>
        <taxon>Bacteria</taxon>
        <taxon>Pseudomonadati</taxon>
        <taxon>Thermodesulfobacteriota</taxon>
        <taxon>Desulfobacteria</taxon>
        <taxon>Desulfobacterales</taxon>
        <taxon>Desulfobacteraceae</taxon>
        <taxon>Candidatus Magnetoglobus</taxon>
    </lineage>
</organism>
<name>A0A1V1PGZ2_9BACT</name>
<dbReference type="EMBL" id="ATBP01000029">
    <property type="protein sequence ID" value="ETR73955.1"/>
    <property type="molecule type" value="Genomic_DNA"/>
</dbReference>
<dbReference type="AlphaFoldDB" id="A0A1V1PGZ2"/>
<evidence type="ECO:0000313" key="2">
    <source>
        <dbReference type="Proteomes" id="UP000189670"/>
    </source>
</evidence>